<evidence type="ECO:0000259" key="4">
    <source>
        <dbReference type="PROSITE" id="PS51762"/>
    </source>
</evidence>
<dbReference type="PANTHER" id="PTHR10963">
    <property type="entry name" value="GLYCOSYL HYDROLASE-RELATED"/>
    <property type="match status" value="1"/>
</dbReference>
<dbReference type="InterPro" id="IPR013320">
    <property type="entry name" value="ConA-like_dom_sf"/>
</dbReference>
<keyword evidence="3" id="KW-1133">Transmembrane helix</keyword>
<evidence type="ECO:0000256" key="1">
    <source>
        <dbReference type="ARBA" id="ARBA00006865"/>
    </source>
</evidence>
<keyword evidence="3" id="KW-0812">Transmembrane</keyword>
<dbReference type="Gene3D" id="2.60.120.200">
    <property type="match status" value="1"/>
</dbReference>
<evidence type="ECO:0000256" key="2">
    <source>
        <dbReference type="SAM" id="MobiDB-lite"/>
    </source>
</evidence>
<feature type="domain" description="GH16" evidence="4">
    <location>
        <begin position="64"/>
        <end position="453"/>
    </location>
</feature>
<protein>
    <submittedName>
        <fullName evidence="5">Concanavalin A-like lectin/glucanase domain-containing protein</fullName>
    </submittedName>
</protein>
<dbReference type="InterPro" id="IPR050546">
    <property type="entry name" value="Glycosyl_Hydrlase_16"/>
</dbReference>
<gene>
    <name evidence="5" type="ORF">B0T17DRAFT_72390</name>
</gene>
<feature type="transmembrane region" description="Helical" evidence="3">
    <location>
        <begin position="82"/>
        <end position="103"/>
    </location>
</feature>
<sequence>MADITTIISSYGGSDGHNHNGNELNPRWSGSPEGSVYTTSRQSITTMPVAAKRKFKSYRLRGEYEKPWLTDPALKRTRMNNYIVMAWVILGFIGAGLICYFSYAQYQTGPMCMVFEDDFNTLDETIWSHEVTLNGFGTGSFDWTTTDSKNSYVDGDGLHIVPTLTNETTSISADQLYQGYTLNLTKDGSCTGNSAVECSAVSDPKKGSMIPPVRSARLTTKGTQTLKYGRVEVVAKMPRGDWIWPAIWMMPQDSAYGVWPRSGEIDIMESRGNGYDYLPGGRDYYYGSLHWGPSSATDAYWRTTSAKALKRGDFSTSFHTFGLEWDEKYIYFYLDNRLTQILFVGFSQKEDLWKKGEFARMEENSTLFKNPWSSSTTGNAPFDQPFYLILNVAVGSRMGWFPDNLGSKPWLDAATNAQWTFWSAADKWLPTWGEGDQRGMTVRSVKMWRKGAC</sequence>
<dbReference type="Proteomes" id="UP001174934">
    <property type="component" value="Unassembled WGS sequence"/>
</dbReference>
<reference evidence="5" key="1">
    <citation type="submission" date="2023-06" db="EMBL/GenBank/DDBJ databases">
        <title>Genome-scale phylogeny and comparative genomics of the fungal order Sordariales.</title>
        <authorList>
            <consortium name="Lawrence Berkeley National Laboratory"/>
            <person name="Hensen N."/>
            <person name="Bonometti L."/>
            <person name="Westerberg I."/>
            <person name="Brannstrom I.O."/>
            <person name="Guillou S."/>
            <person name="Cros-Aarteil S."/>
            <person name="Calhoun S."/>
            <person name="Haridas S."/>
            <person name="Kuo A."/>
            <person name="Mondo S."/>
            <person name="Pangilinan J."/>
            <person name="Riley R."/>
            <person name="LaButti K."/>
            <person name="Andreopoulos B."/>
            <person name="Lipzen A."/>
            <person name="Chen C."/>
            <person name="Yanf M."/>
            <person name="Daum C."/>
            <person name="Ng V."/>
            <person name="Clum A."/>
            <person name="Steindorff A."/>
            <person name="Ohm R."/>
            <person name="Martin F."/>
            <person name="Silar P."/>
            <person name="Natvig D."/>
            <person name="Lalanne C."/>
            <person name="Gautier V."/>
            <person name="Ament-velasquez S.L."/>
            <person name="Kruys A."/>
            <person name="Hutchinson M.I."/>
            <person name="Powell A.J."/>
            <person name="Barry K."/>
            <person name="Miller A.N."/>
            <person name="Grigoriev I.V."/>
            <person name="Debuchy R."/>
            <person name="Gladieux P."/>
            <person name="Thoren M.H."/>
            <person name="Johannesson H."/>
        </authorList>
    </citation>
    <scope>NUCLEOTIDE SEQUENCE</scope>
    <source>
        <strain evidence="5">SMH3391-2</strain>
    </source>
</reference>
<evidence type="ECO:0000313" key="6">
    <source>
        <dbReference type="Proteomes" id="UP001174934"/>
    </source>
</evidence>
<proteinExistence type="inferred from homology"/>
<dbReference type="InterPro" id="IPR000757">
    <property type="entry name" value="Beta-glucanase-like"/>
</dbReference>
<accession>A0AA39XLH4</accession>
<name>A0AA39XLH4_9PEZI</name>
<dbReference type="GO" id="GO:0005975">
    <property type="term" value="P:carbohydrate metabolic process"/>
    <property type="evidence" value="ECO:0007669"/>
    <property type="project" value="InterPro"/>
</dbReference>
<dbReference type="GO" id="GO:0004553">
    <property type="term" value="F:hydrolase activity, hydrolyzing O-glycosyl compounds"/>
    <property type="evidence" value="ECO:0007669"/>
    <property type="project" value="InterPro"/>
</dbReference>
<feature type="region of interest" description="Disordered" evidence="2">
    <location>
        <begin position="13"/>
        <end position="42"/>
    </location>
</feature>
<keyword evidence="3" id="KW-0472">Membrane</keyword>
<dbReference type="SUPFAM" id="SSF49899">
    <property type="entry name" value="Concanavalin A-like lectins/glucanases"/>
    <property type="match status" value="1"/>
</dbReference>
<organism evidence="5 6">
    <name type="scientific">Bombardia bombarda</name>
    <dbReference type="NCBI Taxonomy" id="252184"/>
    <lineage>
        <taxon>Eukaryota</taxon>
        <taxon>Fungi</taxon>
        <taxon>Dikarya</taxon>
        <taxon>Ascomycota</taxon>
        <taxon>Pezizomycotina</taxon>
        <taxon>Sordariomycetes</taxon>
        <taxon>Sordariomycetidae</taxon>
        <taxon>Sordariales</taxon>
        <taxon>Lasiosphaeriaceae</taxon>
        <taxon>Bombardia</taxon>
    </lineage>
</organism>
<keyword evidence="6" id="KW-1185">Reference proteome</keyword>
<evidence type="ECO:0000256" key="3">
    <source>
        <dbReference type="SAM" id="Phobius"/>
    </source>
</evidence>
<comment type="caution">
    <text evidence="5">The sequence shown here is derived from an EMBL/GenBank/DDBJ whole genome shotgun (WGS) entry which is preliminary data.</text>
</comment>
<dbReference type="Pfam" id="PF00722">
    <property type="entry name" value="Glyco_hydro_16"/>
    <property type="match status" value="1"/>
</dbReference>
<dbReference type="FunFam" id="2.60.120.200:FF:000178">
    <property type="entry name" value="Glycoside hydrolase family 16 protein"/>
    <property type="match status" value="1"/>
</dbReference>
<dbReference type="EMBL" id="JAULSR010000001">
    <property type="protein sequence ID" value="KAK0636224.1"/>
    <property type="molecule type" value="Genomic_DNA"/>
</dbReference>
<dbReference type="PANTHER" id="PTHR10963:SF55">
    <property type="entry name" value="GLYCOSIDE HYDROLASE FAMILY 16 PROTEIN"/>
    <property type="match status" value="1"/>
</dbReference>
<dbReference type="AlphaFoldDB" id="A0AA39XLH4"/>
<dbReference type="PROSITE" id="PS51762">
    <property type="entry name" value="GH16_2"/>
    <property type="match status" value="1"/>
</dbReference>
<evidence type="ECO:0000313" key="5">
    <source>
        <dbReference type="EMBL" id="KAK0636224.1"/>
    </source>
</evidence>
<comment type="similarity">
    <text evidence="1">Belongs to the glycosyl hydrolase 16 family.</text>
</comment>